<dbReference type="EMBL" id="JACHBT010000003">
    <property type="protein sequence ID" value="MBB6503706.1"/>
    <property type="molecule type" value="Genomic_DNA"/>
</dbReference>
<sequence length="269" mass="29906">MSICRKPYPSDVSAEEWSLVAPYLLLQREDAGQREHDLREVFNGLRYIVKTGAPWQWMPNDLPPWAAVYRQTQRRLAAGCFEALVDDLRAVPRLAAGRTAEPTAAIIDSRTLRSTPESGERAGYDGGKRKKGSKIHMAVYTLGHLLALSVTPASAEDRGEVEQLARTVQAVTNDTVELAWVDQGYTGERAAKAAAKHGIALEVVKLPEAKRGFVLLPRRRVVERSFAWATRFRRLVKDYERYAETLAGLHVVAFACLMMKQAVTIGTSS</sequence>
<feature type="domain" description="Insertion element IS402-like" evidence="2">
    <location>
        <begin position="13"/>
        <end position="84"/>
    </location>
</feature>
<dbReference type="GO" id="GO:0004803">
    <property type="term" value="F:transposase activity"/>
    <property type="evidence" value="ECO:0007669"/>
    <property type="project" value="InterPro"/>
</dbReference>
<dbReference type="NCBIfam" id="NF033580">
    <property type="entry name" value="transpos_IS5_3"/>
    <property type="match status" value="1"/>
</dbReference>
<reference evidence="3 4" key="1">
    <citation type="submission" date="2020-08" db="EMBL/GenBank/DDBJ databases">
        <title>The Agave Microbiome: Exploring the role of microbial communities in plant adaptations to desert environments.</title>
        <authorList>
            <person name="Partida-Martinez L.P."/>
        </authorList>
    </citation>
    <scope>NUCLEOTIDE SEQUENCE [LARGE SCALE GENOMIC DNA]</scope>
    <source>
        <strain evidence="3 4">AS3.13</strain>
    </source>
</reference>
<dbReference type="InterPro" id="IPR002559">
    <property type="entry name" value="Transposase_11"/>
</dbReference>
<dbReference type="RefSeq" id="WP_184504125.1">
    <property type="nucleotide sequence ID" value="NZ_JACHBT010000003.1"/>
</dbReference>
<comment type="caution">
    <text evidence="3">The sequence shown here is derived from an EMBL/GenBank/DDBJ whole genome shotgun (WGS) entry which is preliminary data.</text>
</comment>
<evidence type="ECO:0000259" key="2">
    <source>
        <dbReference type="Pfam" id="PF13340"/>
    </source>
</evidence>
<reference evidence="3 4" key="2">
    <citation type="submission" date="2020-08" db="EMBL/GenBank/DDBJ databases">
        <authorList>
            <person name="Partida-Martinez L."/>
            <person name="Huntemann M."/>
            <person name="Clum A."/>
            <person name="Wang J."/>
            <person name="Palaniappan K."/>
            <person name="Ritter S."/>
            <person name="Chen I.-M."/>
            <person name="Stamatis D."/>
            <person name="Reddy T."/>
            <person name="O'Malley R."/>
            <person name="Daum C."/>
            <person name="Shapiro N."/>
            <person name="Ivanova N."/>
            <person name="Kyrpides N."/>
            <person name="Woyke T."/>
        </authorList>
    </citation>
    <scope>NUCLEOTIDE SEQUENCE [LARGE SCALE GENOMIC DNA]</scope>
    <source>
        <strain evidence="3 4">AS3.13</strain>
    </source>
</reference>
<gene>
    <name evidence="3" type="ORF">F4693_000661</name>
</gene>
<organism evidence="3 4">
    <name type="scientific">Sphingomonas endophytica</name>
    <dbReference type="NCBI Taxonomy" id="869719"/>
    <lineage>
        <taxon>Bacteria</taxon>
        <taxon>Pseudomonadati</taxon>
        <taxon>Pseudomonadota</taxon>
        <taxon>Alphaproteobacteria</taxon>
        <taxon>Sphingomonadales</taxon>
        <taxon>Sphingomonadaceae</taxon>
        <taxon>Sphingomonas</taxon>
    </lineage>
</organism>
<dbReference type="AlphaFoldDB" id="A0A7X0J9U1"/>
<dbReference type="Pfam" id="PF01609">
    <property type="entry name" value="DDE_Tnp_1"/>
    <property type="match status" value="1"/>
</dbReference>
<dbReference type="GO" id="GO:0006313">
    <property type="term" value="P:DNA transposition"/>
    <property type="evidence" value="ECO:0007669"/>
    <property type="project" value="InterPro"/>
</dbReference>
<dbReference type="InterPro" id="IPR025161">
    <property type="entry name" value="IS402-like_dom"/>
</dbReference>
<evidence type="ECO:0000259" key="1">
    <source>
        <dbReference type="Pfam" id="PF01609"/>
    </source>
</evidence>
<dbReference type="PANTHER" id="PTHR30007:SF0">
    <property type="entry name" value="TRANSPOSASE"/>
    <property type="match status" value="1"/>
</dbReference>
<protein>
    <submittedName>
        <fullName evidence="3">Transposase</fullName>
    </submittedName>
</protein>
<name>A0A7X0J9U1_9SPHN</name>
<dbReference type="Proteomes" id="UP000522313">
    <property type="component" value="Unassembled WGS sequence"/>
</dbReference>
<feature type="domain" description="Transposase IS4-like" evidence="1">
    <location>
        <begin position="102"/>
        <end position="255"/>
    </location>
</feature>
<proteinExistence type="predicted"/>
<dbReference type="PANTHER" id="PTHR30007">
    <property type="entry name" value="PHP DOMAIN PROTEIN"/>
    <property type="match status" value="1"/>
</dbReference>
<accession>A0A7X0J9U1</accession>
<dbReference type="Pfam" id="PF13340">
    <property type="entry name" value="DUF4096"/>
    <property type="match status" value="1"/>
</dbReference>
<evidence type="ECO:0000313" key="3">
    <source>
        <dbReference type="EMBL" id="MBB6503706.1"/>
    </source>
</evidence>
<dbReference type="GO" id="GO:0003677">
    <property type="term" value="F:DNA binding"/>
    <property type="evidence" value="ECO:0007669"/>
    <property type="project" value="InterPro"/>
</dbReference>
<evidence type="ECO:0000313" key="4">
    <source>
        <dbReference type="Proteomes" id="UP000522313"/>
    </source>
</evidence>